<accession>A0A8S1TZL9</accession>
<evidence type="ECO:0000256" key="4">
    <source>
        <dbReference type="ARBA" id="ARBA00023242"/>
    </source>
</evidence>
<reference evidence="5" key="1">
    <citation type="submission" date="2021-01" db="EMBL/GenBank/DDBJ databases">
        <authorList>
            <consortium name="Genoscope - CEA"/>
            <person name="William W."/>
        </authorList>
    </citation>
    <scope>NUCLEOTIDE SEQUENCE</scope>
</reference>
<dbReference type="PANTHER" id="PTHR45986:SF1">
    <property type="entry name" value="ZINC FINGER MATRIN-TYPE PROTEIN 2"/>
    <property type="match status" value="1"/>
</dbReference>
<name>A0A8S1TZL9_PAROT</name>
<dbReference type="AlphaFoldDB" id="A0A8S1TZL9"/>
<keyword evidence="6" id="KW-1185">Reference proteome</keyword>
<dbReference type="GO" id="GO:0046540">
    <property type="term" value="C:U4/U6 x U5 tri-snRNP complex"/>
    <property type="evidence" value="ECO:0007669"/>
    <property type="project" value="TreeGrafter"/>
</dbReference>
<comment type="caution">
    <text evidence="5">The sequence shown here is derived from an EMBL/GenBank/DDBJ whole genome shotgun (WGS) entry which is preliminary data.</text>
</comment>
<protein>
    <submittedName>
        <fullName evidence="5">Uncharacterized protein</fullName>
    </submittedName>
</protein>
<dbReference type="GO" id="GO:0005681">
    <property type="term" value="C:spliceosomal complex"/>
    <property type="evidence" value="ECO:0007669"/>
    <property type="project" value="InterPro"/>
</dbReference>
<keyword evidence="2" id="KW-0863">Zinc-finger</keyword>
<keyword evidence="1" id="KW-0479">Metal-binding</keyword>
<dbReference type="Proteomes" id="UP000683925">
    <property type="component" value="Unassembled WGS sequence"/>
</dbReference>
<evidence type="ECO:0000256" key="2">
    <source>
        <dbReference type="ARBA" id="ARBA00022771"/>
    </source>
</evidence>
<keyword evidence="3" id="KW-0862">Zinc</keyword>
<dbReference type="EMBL" id="CAJJDP010000036">
    <property type="protein sequence ID" value="CAD8159161.1"/>
    <property type="molecule type" value="Genomic_DNA"/>
</dbReference>
<dbReference type="PANTHER" id="PTHR45986">
    <property type="entry name" value="ZINC FINGER MATRIN-TYPE PROTEIN 2"/>
    <property type="match status" value="1"/>
</dbReference>
<dbReference type="InterPro" id="IPR040107">
    <property type="entry name" value="Snu23"/>
</dbReference>
<proteinExistence type="predicted"/>
<organism evidence="5 6">
    <name type="scientific">Paramecium octaurelia</name>
    <dbReference type="NCBI Taxonomy" id="43137"/>
    <lineage>
        <taxon>Eukaryota</taxon>
        <taxon>Sar</taxon>
        <taxon>Alveolata</taxon>
        <taxon>Ciliophora</taxon>
        <taxon>Intramacronucleata</taxon>
        <taxon>Oligohymenophorea</taxon>
        <taxon>Peniculida</taxon>
        <taxon>Parameciidae</taxon>
        <taxon>Paramecium</taxon>
    </lineage>
</organism>
<keyword evidence="4" id="KW-0539">Nucleus</keyword>
<dbReference type="GO" id="GO:0008270">
    <property type="term" value="F:zinc ion binding"/>
    <property type="evidence" value="ECO:0007669"/>
    <property type="project" value="UniProtKB-KW"/>
</dbReference>
<evidence type="ECO:0000313" key="6">
    <source>
        <dbReference type="Proteomes" id="UP000683925"/>
    </source>
</evidence>
<dbReference type="OrthoDB" id="302108at2759"/>
<sequence>MLIFQVLMNNLVKKGYMNEGLKKDLGGFYCKLCDDLASDGLSWLDHLNSDMHINLLEIKMKNKTVTVFEINEKQQQDQQLKFKNKLNRRQNQLKKSINSKKNNCQKKKTRQKYKIQQINFKNAAKCMINKN</sequence>
<evidence type="ECO:0000256" key="3">
    <source>
        <dbReference type="ARBA" id="ARBA00022833"/>
    </source>
</evidence>
<gene>
    <name evidence="5" type="ORF">POCTA_138.1.T0360225</name>
</gene>
<dbReference type="GO" id="GO:0000398">
    <property type="term" value="P:mRNA splicing, via spliceosome"/>
    <property type="evidence" value="ECO:0007669"/>
    <property type="project" value="InterPro"/>
</dbReference>
<evidence type="ECO:0000256" key="1">
    <source>
        <dbReference type="ARBA" id="ARBA00022723"/>
    </source>
</evidence>
<evidence type="ECO:0000313" key="5">
    <source>
        <dbReference type="EMBL" id="CAD8159161.1"/>
    </source>
</evidence>